<name>A0A443RT60_9ACAR</name>
<dbReference type="AlphaFoldDB" id="A0A443RT60"/>
<comment type="caution">
    <text evidence="1">The sequence shown here is derived from an EMBL/GenBank/DDBJ whole genome shotgun (WGS) entry which is preliminary data.</text>
</comment>
<dbReference type="EMBL" id="NCKV01040120">
    <property type="protein sequence ID" value="RWS18408.1"/>
    <property type="molecule type" value="Genomic_DNA"/>
</dbReference>
<sequence>MKKCSSSSENKKNENKLSFNKSYLELATEVFTRLNDVEKGIPIFFFPPSEGNFSLMSTLTPFMNNRPIIGVNWTSEINELNTVKDIAAKYVHLIREQYN</sequence>
<reference evidence="1 2" key="1">
    <citation type="journal article" date="2018" name="Gigascience">
        <title>Genomes of trombidid mites reveal novel predicted allergens and laterally-transferred genes associated with secondary metabolism.</title>
        <authorList>
            <person name="Dong X."/>
            <person name="Chaisiri K."/>
            <person name="Xia D."/>
            <person name="Armstrong S.D."/>
            <person name="Fang Y."/>
            <person name="Donnelly M.J."/>
            <person name="Kadowaki T."/>
            <person name="McGarry J.W."/>
            <person name="Darby A.C."/>
            <person name="Makepeace B.L."/>
        </authorList>
    </citation>
    <scope>NUCLEOTIDE SEQUENCE [LARGE SCALE GENOMIC DNA]</scope>
    <source>
        <strain evidence="1">UoL-UT</strain>
    </source>
</reference>
<organism evidence="1 2">
    <name type="scientific">Leptotrombidium deliense</name>
    <dbReference type="NCBI Taxonomy" id="299467"/>
    <lineage>
        <taxon>Eukaryota</taxon>
        <taxon>Metazoa</taxon>
        <taxon>Ecdysozoa</taxon>
        <taxon>Arthropoda</taxon>
        <taxon>Chelicerata</taxon>
        <taxon>Arachnida</taxon>
        <taxon>Acari</taxon>
        <taxon>Acariformes</taxon>
        <taxon>Trombidiformes</taxon>
        <taxon>Prostigmata</taxon>
        <taxon>Anystina</taxon>
        <taxon>Parasitengona</taxon>
        <taxon>Trombiculoidea</taxon>
        <taxon>Trombiculidae</taxon>
        <taxon>Leptotrombidium</taxon>
    </lineage>
</organism>
<dbReference type="VEuPathDB" id="VectorBase:LDEU013632"/>
<evidence type="ECO:0000313" key="1">
    <source>
        <dbReference type="EMBL" id="RWS18408.1"/>
    </source>
</evidence>
<proteinExistence type="predicted"/>
<dbReference type="InterPro" id="IPR029058">
    <property type="entry name" value="AB_hydrolase_fold"/>
</dbReference>
<accession>A0A443RT60</accession>
<gene>
    <name evidence="1" type="ORF">B4U80_14618</name>
</gene>
<keyword evidence="2" id="KW-1185">Reference proteome</keyword>
<evidence type="ECO:0000313" key="2">
    <source>
        <dbReference type="Proteomes" id="UP000288716"/>
    </source>
</evidence>
<protein>
    <submittedName>
        <fullName evidence="1">Fatty acid synthase-like protein 2</fullName>
    </submittedName>
</protein>
<dbReference type="SUPFAM" id="SSF53474">
    <property type="entry name" value="alpha/beta-Hydrolases"/>
    <property type="match status" value="1"/>
</dbReference>
<dbReference type="Proteomes" id="UP000288716">
    <property type="component" value="Unassembled WGS sequence"/>
</dbReference>
<dbReference type="Gene3D" id="3.40.50.1820">
    <property type="entry name" value="alpha/beta hydrolase"/>
    <property type="match status" value="1"/>
</dbReference>